<dbReference type="PANTHER" id="PTHR31995">
    <property type="entry name" value="TRANSCRIPTION FACTOR IIS FAMILY PROTEIN-RELATED"/>
    <property type="match status" value="1"/>
</dbReference>
<keyword evidence="6" id="KW-1185">Reference proteome</keyword>
<name>A0ABC8KJF6_ERUVS</name>
<sequence>MRTMKHTAITAEKKARADDDNGCKSFAAARLVQAKKQSAPPMRLSQNPKSLIKKNLKKKKPHDEFCKSVSTRPLEITKKKQSTLKVSGNPKFVPAVVKKNDKDTLELFEIAKKSADVANAKGLLAAKAETSICVDTLSLLIGFPISATVPETRRIMDRLGHLTKHKDRKICTSASVLLQHWNQSIRDQQH</sequence>
<keyword evidence="2 3" id="KW-0539">Nucleus</keyword>
<dbReference type="InterPro" id="IPR003617">
    <property type="entry name" value="TFIIS/CRSP70_N_sub"/>
</dbReference>
<accession>A0ABC8KJF6</accession>
<evidence type="ECO:0000256" key="1">
    <source>
        <dbReference type="ARBA" id="ARBA00004123"/>
    </source>
</evidence>
<reference evidence="5 6" key="1">
    <citation type="submission" date="2022-03" db="EMBL/GenBank/DDBJ databases">
        <authorList>
            <person name="Macdonald S."/>
            <person name="Ahmed S."/>
            <person name="Newling K."/>
        </authorList>
    </citation>
    <scope>NUCLEOTIDE SEQUENCE [LARGE SCALE GENOMIC DNA]</scope>
</reference>
<evidence type="ECO:0000313" key="6">
    <source>
        <dbReference type="Proteomes" id="UP001642260"/>
    </source>
</evidence>
<dbReference type="PROSITE" id="PS51319">
    <property type="entry name" value="TFIIS_N"/>
    <property type="match status" value="1"/>
</dbReference>
<dbReference type="Gene3D" id="1.20.930.10">
    <property type="entry name" value="Conserved domain common to transcription factors TFIIS, elongin A, CRSP70"/>
    <property type="match status" value="1"/>
</dbReference>
<dbReference type="SUPFAM" id="SSF47676">
    <property type="entry name" value="Conserved domain common to transcription factors TFIIS, elongin A, CRSP70"/>
    <property type="match status" value="1"/>
</dbReference>
<comment type="caution">
    <text evidence="5">The sequence shown here is derived from an EMBL/GenBank/DDBJ whole genome shotgun (WGS) entry which is preliminary data.</text>
</comment>
<proteinExistence type="predicted"/>
<comment type="subcellular location">
    <subcellularLocation>
        <location evidence="1 3">Nucleus</location>
    </subcellularLocation>
</comment>
<dbReference type="GO" id="GO:0005634">
    <property type="term" value="C:nucleus"/>
    <property type="evidence" value="ECO:0007669"/>
    <property type="project" value="UniProtKB-SubCell"/>
</dbReference>
<evidence type="ECO:0000256" key="2">
    <source>
        <dbReference type="ARBA" id="ARBA00023242"/>
    </source>
</evidence>
<dbReference type="EMBL" id="CAKOAT010251820">
    <property type="protein sequence ID" value="CAH8358665.1"/>
    <property type="molecule type" value="Genomic_DNA"/>
</dbReference>
<dbReference type="SMART" id="SM00509">
    <property type="entry name" value="TFS2N"/>
    <property type="match status" value="1"/>
</dbReference>
<dbReference type="CDD" id="cd00183">
    <property type="entry name" value="TFIIS_I"/>
    <property type="match status" value="1"/>
</dbReference>
<protein>
    <recommendedName>
        <fullName evidence="4">TFIIS N-terminal domain-containing protein</fullName>
    </recommendedName>
</protein>
<evidence type="ECO:0000259" key="4">
    <source>
        <dbReference type="PROSITE" id="PS51319"/>
    </source>
</evidence>
<dbReference type="InterPro" id="IPR017923">
    <property type="entry name" value="TFIIS_N"/>
</dbReference>
<feature type="domain" description="TFIIS N-terminal" evidence="4">
    <location>
        <begin position="109"/>
        <end position="188"/>
    </location>
</feature>
<dbReference type="InterPro" id="IPR035441">
    <property type="entry name" value="TFIIS/LEDGF_dom_sf"/>
</dbReference>
<dbReference type="AlphaFoldDB" id="A0ABC8KJF6"/>
<organism evidence="5 6">
    <name type="scientific">Eruca vesicaria subsp. sativa</name>
    <name type="common">Garden rocket</name>
    <name type="synonym">Eruca sativa</name>
    <dbReference type="NCBI Taxonomy" id="29727"/>
    <lineage>
        <taxon>Eukaryota</taxon>
        <taxon>Viridiplantae</taxon>
        <taxon>Streptophyta</taxon>
        <taxon>Embryophyta</taxon>
        <taxon>Tracheophyta</taxon>
        <taxon>Spermatophyta</taxon>
        <taxon>Magnoliopsida</taxon>
        <taxon>eudicotyledons</taxon>
        <taxon>Gunneridae</taxon>
        <taxon>Pentapetalae</taxon>
        <taxon>rosids</taxon>
        <taxon>malvids</taxon>
        <taxon>Brassicales</taxon>
        <taxon>Brassicaceae</taxon>
        <taxon>Brassiceae</taxon>
        <taxon>Eruca</taxon>
    </lineage>
</organism>
<dbReference type="Proteomes" id="UP001642260">
    <property type="component" value="Unassembled WGS sequence"/>
</dbReference>
<dbReference type="PANTHER" id="PTHR31995:SF7">
    <property type="entry name" value="TRANSCRIPTION ELONGATION FACTOR (TFIIS) FAMILY PROTEIN"/>
    <property type="match status" value="1"/>
</dbReference>
<evidence type="ECO:0000256" key="3">
    <source>
        <dbReference type="PROSITE-ProRule" id="PRU00649"/>
    </source>
</evidence>
<evidence type="ECO:0000313" key="5">
    <source>
        <dbReference type="EMBL" id="CAH8358665.1"/>
    </source>
</evidence>
<gene>
    <name evidence="5" type="ORF">ERUC_LOCUS24421</name>
</gene>